<feature type="region of interest" description="Disordered" evidence="1">
    <location>
        <begin position="35"/>
        <end position="54"/>
    </location>
</feature>
<feature type="compositionally biased region" description="Basic and acidic residues" evidence="1">
    <location>
        <begin position="1"/>
        <end position="16"/>
    </location>
</feature>
<reference evidence="2 3" key="1">
    <citation type="submission" date="2019-03" db="EMBL/GenBank/DDBJ databases">
        <title>First draft genome of Liparis tanakae, snailfish: a comprehensive survey of snailfish specific genes.</title>
        <authorList>
            <person name="Kim W."/>
            <person name="Song I."/>
            <person name="Jeong J.-H."/>
            <person name="Kim D."/>
            <person name="Kim S."/>
            <person name="Ryu S."/>
            <person name="Song J.Y."/>
            <person name="Lee S.K."/>
        </authorList>
    </citation>
    <scope>NUCLEOTIDE SEQUENCE [LARGE SCALE GENOMIC DNA]</scope>
    <source>
        <tissue evidence="2">Muscle</tissue>
    </source>
</reference>
<feature type="region of interest" description="Disordered" evidence="1">
    <location>
        <begin position="1"/>
        <end position="27"/>
    </location>
</feature>
<dbReference type="EMBL" id="SRLO01000080">
    <property type="protein sequence ID" value="TNN77783.1"/>
    <property type="molecule type" value="Genomic_DNA"/>
</dbReference>
<sequence length="122" mass="13846">MERKDWIRSELRRGQRSDSAGLSDGDKELHVVNQGGETEPEAHTSNVAQSSLERRARGRKKCLLLLLFLARGGSLQWRCSRTGTDGHHEVHEYDDSGLCCDFNKQDFFTATLECSLSVQKMY</sequence>
<comment type="caution">
    <text evidence="2">The sequence shown here is derived from an EMBL/GenBank/DDBJ whole genome shotgun (WGS) entry which is preliminary data.</text>
</comment>
<dbReference type="AlphaFoldDB" id="A0A4Z2IKS1"/>
<proteinExistence type="predicted"/>
<organism evidence="2 3">
    <name type="scientific">Liparis tanakae</name>
    <name type="common">Tanaka's snailfish</name>
    <dbReference type="NCBI Taxonomy" id="230148"/>
    <lineage>
        <taxon>Eukaryota</taxon>
        <taxon>Metazoa</taxon>
        <taxon>Chordata</taxon>
        <taxon>Craniata</taxon>
        <taxon>Vertebrata</taxon>
        <taxon>Euteleostomi</taxon>
        <taxon>Actinopterygii</taxon>
        <taxon>Neopterygii</taxon>
        <taxon>Teleostei</taxon>
        <taxon>Neoteleostei</taxon>
        <taxon>Acanthomorphata</taxon>
        <taxon>Eupercaria</taxon>
        <taxon>Perciformes</taxon>
        <taxon>Cottioidei</taxon>
        <taxon>Cottales</taxon>
        <taxon>Liparidae</taxon>
        <taxon>Liparis</taxon>
    </lineage>
</organism>
<evidence type="ECO:0000313" key="3">
    <source>
        <dbReference type="Proteomes" id="UP000314294"/>
    </source>
</evidence>
<accession>A0A4Z2IKS1</accession>
<name>A0A4Z2IKS1_9TELE</name>
<keyword evidence="3" id="KW-1185">Reference proteome</keyword>
<evidence type="ECO:0000256" key="1">
    <source>
        <dbReference type="SAM" id="MobiDB-lite"/>
    </source>
</evidence>
<evidence type="ECO:0000313" key="2">
    <source>
        <dbReference type="EMBL" id="TNN77783.1"/>
    </source>
</evidence>
<gene>
    <name evidence="2" type="ORF">EYF80_012081</name>
</gene>
<protein>
    <submittedName>
        <fullName evidence="2">Uncharacterized protein</fullName>
    </submittedName>
</protein>
<dbReference type="Proteomes" id="UP000314294">
    <property type="component" value="Unassembled WGS sequence"/>
</dbReference>